<protein>
    <submittedName>
        <fullName evidence="4">Lytic murein transglycosylase B</fullName>
    </submittedName>
</protein>
<gene>
    <name evidence="4" type="primary">mltB</name>
    <name evidence="5" type="ORF">GFH30_08630</name>
    <name evidence="4" type="ORF">GHJ48_13065</name>
</gene>
<dbReference type="CDD" id="cd13399">
    <property type="entry name" value="Slt35-like"/>
    <property type="match status" value="1"/>
</dbReference>
<evidence type="ECO:0000313" key="5">
    <source>
        <dbReference type="EMBL" id="QGA11453.1"/>
    </source>
</evidence>
<dbReference type="Proteomes" id="UP000327478">
    <property type="component" value="Chromosome"/>
</dbReference>
<dbReference type="Gene3D" id="1.10.8.350">
    <property type="entry name" value="Bacterial muramidase"/>
    <property type="match status" value="1"/>
</dbReference>
<keyword evidence="2" id="KW-0732">Signal</keyword>
<evidence type="ECO:0000313" key="7">
    <source>
        <dbReference type="Proteomes" id="UP000480556"/>
    </source>
</evidence>
<evidence type="ECO:0000259" key="3">
    <source>
        <dbReference type="Pfam" id="PF13406"/>
    </source>
</evidence>
<dbReference type="GO" id="GO:0008933">
    <property type="term" value="F:peptidoglycan lytic transglycosylase activity"/>
    <property type="evidence" value="ECO:0007669"/>
    <property type="project" value="TreeGrafter"/>
</dbReference>
<accession>A0A5Q0P4C7</accession>
<dbReference type="PANTHER" id="PTHR30163">
    <property type="entry name" value="MEMBRANE-BOUND LYTIC MUREIN TRANSGLYCOSYLASE B"/>
    <property type="match status" value="1"/>
</dbReference>
<evidence type="ECO:0000313" key="6">
    <source>
        <dbReference type="Proteomes" id="UP000327478"/>
    </source>
</evidence>
<dbReference type="Proteomes" id="UP000480556">
    <property type="component" value="Unassembled WGS sequence"/>
</dbReference>
<organism evidence="4 7">
    <name type="scientific">Acinetobacter wanghuae</name>
    <dbReference type="NCBI Taxonomy" id="2662362"/>
    <lineage>
        <taxon>Bacteria</taxon>
        <taxon>Pseudomonadati</taxon>
        <taxon>Pseudomonadota</taxon>
        <taxon>Gammaproteobacteria</taxon>
        <taxon>Moraxellales</taxon>
        <taxon>Moraxellaceae</taxon>
        <taxon>Acinetobacter</taxon>
    </lineage>
</organism>
<dbReference type="InterPro" id="IPR043426">
    <property type="entry name" value="MltB-like"/>
</dbReference>
<dbReference type="SUPFAM" id="SSF53955">
    <property type="entry name" value="Lysozyme-like"/>
    <property type="match status" value="1"/>
</dbReference>
<dbReference type="EMBL" id="WITK01000029">
    <property type="protein sequence ID" value="MQW93307.1"/>
    <property type="molecule type" value="Genomic_DNA"/>
</dbReference>
<sequence length="333" mass="37018">MLNSQFYKNLKRLSVVLAALSLTSFSQANDFQTHPSYMSFKQNTTKTYGLSNEQVDWAMNGSKNLPSILSIMSRPGESKPWYSYKTNFLSEGTIQRGVRFKQQYASTLQRAEQQFGVPQAIILGILGVETGFGSNKGSFITRDALATLGFNGDRRNQYFQDELSALIAWSYKDGISTSSVVGSYAGAVGYPQFMPSNITKFGVDYDGNGHIDLRNSAVDAIGSIANYLANHGWQRDQPIAFAARYTGTNPDAIIAKDLTLPTPYGVLKNQGITPLNPIVKIDDLDMVNVIQLQENYGPIYYLTYPNFQVITTYNKSRMYATALWLLGTEITSR</sequence>
<dbReference type="GO" id="GO:0009253">
    <property type="term" value="P:peptidoglycan catabolic process"/>
    <property type="evidence" value="ECO:0007669"/>
    <property type="project" value="TreeGrafter"/>
</dbReference>
<keyword evidence="6" id="KW-1185">Reference proteome</keyword>
<dbReference type="PANTHER" id="PTHR30163:SF9">
    <property type="entry name" value="MEMBRANE-BOUND LYTIC MUREIN TRANSGLYCOSYLASE B"/>
    <property type="match status" value="1"/>
</dbReference>
<dbReference type="AlphaFoldDB" id="A0A5Q0P4C7"/>
<evidence type="ECO:0000256" key="2">
    <source>
        <dbReference type="SAM" id="SignalP"/>
    </source>
</evidence>
<feature type="signal peptide" evidence="2">
    <location>
        <begin position="1"/>
        <end position="28"/>
    </location>
</feature>
<dbReference type="InterPro" id="IPR023346">
    <property type="entry name" value="Lysozyme-like_dom_sf"/>
</dbReference>
<dbReference type="EMBL" id="CP045650">
    <property type="protein sequence ID" value="QGA11453.1"/>
    <property type="molecule type" value="Genomic_DNA"/>
</dbReference>
<dbReference type="RefSeq" id="WP_153371846.1">
    <property type="nucleotide sequence ID" value="NZ_CP045650.1"/>
</dbReference>
<feature type="domain" description="Transglycosylase SLT" evidence="3">
    <location>
        <begin position="35"/>
        <end position="327"/>
    </location>
</feature>
<proteinExistence type="predicted"/>
<reference evidence="6 7" key="1">
    <citation type="submission" date="2019-10" db="EMBL/GenBank/DDBJ databases">
        <authorList>
            <person name="Dong K."/>
        </authorList>
    </citation>
    <scope>NUCLEOTIDE SEQUENCE [LARGE SCALE GENOMIC DNA]</scope>
    <source>
        <strain evidence="5">Dk386</strain>
        <strain evidence="6">dk386</strain>
        <strain evidence="7">dk771</strain>
        <strain evidence="4">Dk771</strain>
    </source>
</reference>
<feature type="chain" id="PRO_5044623656" evidence="2">
    <location>
        <begin position="29"/>
        <end position="333"/>
    </location>
</feature>
<dbReference type="Gene3D" id="1.10.530.10">
    <property type="match status" value="1"/>
</dbReference>
<dbReference type="InterPro" id="IPR031304">
    <property type="entry name" value="SLT_2"/>
</dbReference>
<name>A0A5Q0P4C7_9GAMM</name>
<evidence type="ECO:0000256" key="1">
    <source>
        <dbReference type="PIRSR" id="PIRSR611757-1"/>
    </source>
</evidence>
<evidence type="ECO:0000313" key="4">
    <source>
        <dbReference type="EMBL" id="MQW93307.1"/>
    </source>
</evidence>
<dbReference type="InterPro" id="IPR011757">
    <property type="entry name" value="Lytic_transglycosylase_MltB"/>
</dbReference>
<dbReference type="Pfam" id="PF13406">
    <property type="entry name" value="SLT_2"/>
    <property type="match status" value="1"/>
</dbReference>
<dbReference type="NCBIfam" id="TIGR02282">
    <property type="entry name" value="MltB"/>
    <property type="match status" value="1"/>
</dbReference>
<feature type="active site" evidence="1">
    <location>
        <position position="129"/>
    </location>
</feature>